<evidence type="ECO:0000256" key="11">
    <source>
        <dbReference type="ARBA" id="ARBA00022908"/>
    </source>
</evidence>
<dbReference type="GO" id="GO:0006310">
    <property type="term" value="P:DNA recombination"/>
    <property type="evidence" value="ECO:0007669"/>
    <property type="project" value="UniProtKB-KW"/>
</dbReference>
<protein>
    <recommendedName>
        <fullName evidence="22">Polyprotein</fullName>
    </recommendedName>
</protein>
<dbReference type="Pfam" id="PF13976">
    <property type="entry name" value="gag_pre-integrs"/>
    <property type="match status" value="1"/>
</dbReference>
<dbReference type="Pfam" id="PF25597">
    <property type="entry name" value="SH3_retrovirus"/>
    <property type="match status" value="1"/>
</dbReference>
<proteinExistence type="predicted"/>
<sequence length="882" mass="100290">MSAKRAEVILGSDNYFYWEFVMRMTLARKGLLAHIQMVKPEAEMTEAWVINDMKALGLIAQGIAVEHHTKIRSATTAIQAWITLREFYNRTTMHNRHLDKFDELIVGLQSLGEPIDEARQLVVLLSSLPAEYEIIASIVENTKDVTLIEVKEKLLKEYERQDKKEATERALKATTHGIKSKNARFDKSGRNNGRKDNISRKRSGFKGKCFNCDKFGHMKRDCPDFKGPGKNEEDAVFASGESRSSGWLIDSGATAHMTPHREDLFDYKNLVTSIEVTIADGKKIRVVGTGSVRLTGIDGKRIRMLDVLHIPGLDRRLLSVGKLAERGLNVEFERTSCIIWNKKQAIASGKKVGKAYILECQQETAQYVEYSDVDSNYDLWHARMGHLNKDALEKTQRVTTGIPITNFKTKALCSGCLKGKQTVTQFPSHSQTKTSRVLELVHTDVMGPMKTRSKGGAKYVLTFVDDYSKYVVDYFLKKKSEVPRRFESFKTMYENQWGGRIKCLRSDNGTEFVNKAMDEICQRNGIVHQKTVPYSPQQNGVAERMDRTIMGKARSMMHYKGVSTSWWAEAISTAVYLVNRPTNSTHTDATPYEIGFKMKPRLDHLRVFGSIGYAHVDDSKRTKLEPKSFKCMFLGYGVNTKGYRVYDLELNKVKISRSVKLDEREVNGIYSTSTMTEKTEVINVIKDIEEVAQPENEKEHPVEDEPMESTADPFEDVEMQEDEHEPISSGRELTTYHRQHELTANGDMVFRPERERSRRPREPSLLLGNGLIMADENTMNSDDDPDNDDHFYPPSPKRPRIDEDNLLAEAVLAYAASIGDANDAPTTYQQAMDSDEVKEWVKAMSAELKAHSENGSWSLVPKMKNVRIIGCRIQAEVRCRFF</sequence>
<comment type="function">
    <text evidence="1">The aspartyl protease (PR) mediates the proteolytic cleavages of the Gag and Gag-Pol polyproteins after assembly of the VLP.</text>
</comment>
<evidence type="ECO:0000256" key="3">
    <source>
        <dbReference type="ARBA" id="ARBA00022670"/>
    </source>
</evidence>
<dbReference type="GO" id="GO:0006508">
    <property type="term" value="P:proteolysis"/>
    <property type="evidence" value="ECO:0007669"/>
    <property type="project" value="UniProtKB-KW"/>
</dbReference>
<dbReference type="Proteomes" id="UP001159659">
    <property type="component" value="Unassembled WGS sequence"/>
</dbReference>
<dbReference type="InterPro" id="IPR036875">
    <property type="entry name" value="Znf_CCHC_sf"/>
</dbReference>
<dbReference type="PROSITE" id="PS50994">
    <property type="entry name" value="INTEGRASE"/>
    <property type="match status" value="1"/>
</dbReference>
<evidence type="ECO:0000256" key="14">
    <source>
        <dbReference type="ARBA" id="ARBA00023113"/>
    </source>
</evidence>
<keyword evidence="15" id="KW-0233">DNA recombination</keyword>
<comment type="caution">
    <text evidence="20">The sequence shown here is derived from an EMBL/GenBank/DDBJ whole genome shotgun (WGS) entry which is preliminary data.</text>
</comment>
<keyword evidence="8" id="KW-0378">Hydrolase</keyword>
<dbReference type="PANTHER" id="PTHR42648:SF11">
    <property type="entry name" value="TRANSPOSON TY4-P GAG-POL POLYPROTEIN"/>
    <property type="match status" value="1"/>
</dbReference>
<keyword evidence="13" id="KW-0239">DNA-directed DNA polymerase</keyword>
<dbReference type="GO" id="GO:0008233">
    <property type="term" value="F:peptidase activity"/>
    <property type="evidence" value="ECO:0007669"/>
    <property type="project" value="UniProtKB-KW"/>
</dbReference>
<evidence type="ECO:0000256" key="17">
    <source>
        <dbReference type="SAM" id="MobiDB-lite"/>
    </source>
</evidence>
<evidence type="ECO:0000256" key="2">
    <source>
        <dbReference type="ARBA" id="ARBA00022612"/>
    </source>
</evidence>
<dbReference type="SMART" id="SM00343">
    <property type="entry name" value="ZnF_C2HC"/>
    <property type="match status" value="1"/>
</dbReference>
<dbReference type="InterPro" id="IPR036397">
    <property type="entry name" value="RNaseH_sf"/>
</dbReference>
<evidence type="ECO:0000256" key="4">
    <source>
        <dbReference type="ARBA" id="ARBA00022722"/>
    </source>
</evidence>
<keyword evidence="16" id="KW-0863">Zinc-finger</keyword>
<keyword evidence="13" id="KW-0808">Transferase</keyword>
<evidence type="ECO:0000256" key="16">
    <source>
        <dbReference type="PROSITE-ProRule" id="PRU00047"/>
    </source>
</evidence>
<dbReference type="InterPro" id="IPR039537">
    <property type="entry name" value="Retrotran_Ty1/copia-like"/>
</dbReference>
<dbReference type="GO" id="GO:0004519">
    <property type="term" value="F:endonuclease activity"/>
    <property type="evidence" value="ECO:0007669"/>
    <property type="project" value="UniProtKB-KW"/>
</dbReference>
<feature type="domain" description="CCHC-type" evidence="18">
    <location>
        <begin position="208"/>
        <end position="224"/>
    </location>
</feature>
<feature type="domain" description="Integrase catalytic" evidence="19">
    <location>
        <begin position="423"/>
        <end position="599"/>
    </location>
</feature>
<keyword evidence="9" id="KW-0067">ATP-binding</keyword>
<dbReference type="GO" id="GO:0015074">
    <property type="term" value="P:DNA integration"/>
    <property type="evidence" value="ECO:0007669"/>
    <property type="project" value="UniProtKB-KW"/>
</dbReference>
<dbReference type="InterPro" id="IPR001878">
    <property type="entry name" value="Znf_CCHC"/>
</dbReference>
<evidence type="ECO:0000256" key="10">
    <source>
        <dbReference type="ARBA" id="ARBA00022842"/>
    </source>
</evidence>
<feature type="region of interest" description="Disordered" evidence="17">
    <location>
        <begin position="743"/>
        <end position="800"/>
    </location>
</feature>
<dbReference type="GO" id="GO:0003964">
    <property type="term" value="F:RNA-directed DNA polymerase activity"/>
    <property type="evidence" value="ECO:0007669"/>
    <property type="project" value="UniProtKB-KW"/>
</dbReference>
<keyword evidence="6" id="KW-0547">Nucleotide-binding</keyword>
<dbReference type="EMBL" id="CANTFK010000333">
    <property type="protein sequence ID" value="CAI5714039.1"/>
    <property type="molecule type" value="Genomic_DNA"/>
</dbReference>
<evidence type="ECO:0000256" key="6">
    <source>
        <dbReference type="ARBA" id="ARBA00022741"/>
    </source>
</evidence>
<dbReference type="SUPFAM" id="SSF57756">
    <property type="entry name" value="Retrovirus zinc finger-like domains"/>
    <property type="match status" value="1"/>
</dbReference>
<evidence type="ECO:0000256" key="1">
    <source>
        <dbReference type="ARBA" id="ARBA00002180"/>
    </source>
</evidence>
<evidence type="ECO:0000256" key="7">
    <source>
        <dbReference type="ARBA" id="ARBA00022759"/>
    </source>
</evidence>
<keyword evidence="5" id="KW-0479">Metal-binding</keyword>
<name>A0AAV0T3J4_9STRA</name>
<organism evidence="20 21">
    <name type="scientific">Peronospora farinosa</name>
    <dbReference type="NCBI Taxonomy" id="134698"/>
    <lineage>
        <taxon>Eukaryota</taxon>
        <taxon>Sar</taxon>
        <taxon>Stramenopiles</taxon>
        <taxon>Oomycota</taxon>
        <taxon>Peronosporomycetes</taxon>
        <taxon>Peronosporales</taxon>
        <taxon>Peronosporaceae</taxon>
        <taxon>Peronospora</taxon>
    </lineage>
</organism>
<dbReference type="Pfam" id="PF00098">
    <property type="entry name" value="zf-CCHC"/>
    <property type="match status" value="1"/>
</dbReference>
<dbReference type="GO" id="GO:0003676">
    <property type="term" value="F:nucleic acid binding"/>
    <property type="evidence" value="ECO:0007669"/>
    <property type="project" value="InterPro"/>
</dbReference>
<feature type="region of interest" description="Disordered" evidence="17">
    <location>
        <begin position="181"/>
        <end position="200"/>
    </location>
</feature>
<dbReference type="InterPro" id="IPR054722">
    <property type="entry name" value="PolX-like_BBD"/>
</dbReference>
<dbReference type="Pfam" id="PF22936">
    <property type="entry name" value="Pol_BBD"/>
    <property type="match status" value="1"/>
</dbReference>
<dbReference type="InterPro" id="IPR001584">
    <property type="entry name" value="Integrase_cat-core"/>
</dbReference>
<keyword evidence="13" id="KW-0548">Nucleotidyltransferase</keyword>
<gene>
    <name evidence="20" type="ORF">PFR002_LOCUS2846</name>
</gene>
<keyword evidence="11" id="KW-0229">DNA integration</keyword>
<evidence type="ECO:0000259" key="18">
    <source>
        <dbReference type="PROSITE" id="PS50158"/>
    </source>
</evidence>
<evidence type="ECO:0000256" key="12">
    <source>
        <dbReference type="ARBA" id="ARBA00022918"/>
    </source>
</evidence>
<keyword evidence="12" id="KW-0695">RNA-directed DNA polymerase</keyword>
<keyword evidence="10" id="KW-0460">Magnesium</keyword>
<evidence type="ECO:0000256" key="8">
    <source>
        <dbReference type="ARBA" id="ARBA00022801"/>
    </source>
</evidence>
<keyword evidence="2" id="KW-1188">Viral release from host cell</keyword>
<evidence type="ECO:0000256" key="9">
    <source>
        <dbReference type="ARBA" id="ARBA00022840"/>
    </source>
</evidence>
<dbReference type="Pfam" id="PF00665">
    <property type="entry name" value="rve"/>
    <property type="match status" value="1"/>
</dbReference>
<evidence type="ECO:0000256" key="13">
    <source>
        <dbReference type="ARBA" id="ARBA00022932"/>
    </source>
</evidence>
<dbReference type="Gene3D" id="4.10.60.10">
    <property type="entry name" value="Zinc finger, CCHC-type"/>
    <property type="match status" value="1"/>
</dbReference>
<keyword evidence="14" id="KW-0917">Virion maturation</keyword>
<evidence type="ECO:0000259" key="19">
    <source>
        <dbReference type="PROSITE" id="PS50994"/>
    </source>
</evidence>
<dbReference type="InterPro" id="IPR025724">
    <property type="entry name" value="GAG-pre-integrase_dom"/>
</dbReference>
<feature type="compositionally biased region" description="Basic and acidic residues" evidence="17">
    <location>
        <begin position="183"/>
        <end position="199"/>
    </location>
</feature>
<dbReference type="GO" id="GO:0008270">
    <property type="term" value="F:zinc ion binding"/>
    <property type="evidence" value="ECO:0007669"/>
    <property type="project" value="UniProtKB-KW"/>
</dbReference>
<dbReference type="Gene3D" id="3.30.420.10">
    <property type="entry name" value="Ribonuclease H-like superfamily/Ribonuclease H"/>
    <property type="match status" value="1"/>
</dbReference>
<feature type="compositionally biased region" description="Basic and acidic residues" evidence="17">
    <location>
        <begin position="750"/>
        <end position="762"/>
    </location>
</feature>
<evidence type="ECO:0008006" key="22">
    <source>
        <dbReference type="Google" id="ProtNLM"/>
    </source>
</evidence>
<dbReference type="SUPFAM" id="SSF53098">
    <property type="entry name" value="Ribonuclease H-like"/>
    <property type="match status" value="1"/>
</dbReference>
<keyword evidence="3" id="KW-0645">Protease</keyword>
<evidence type="ECO:0000313" key="21">
    <source>
        <dbReference type="Proteomes" id="UP001159659"/>
    </source>
</evidence>
<reference evidence="20" key="1">
    <citation type="submission" date="2022-12" db="EMBL/GenBank/DDBJ databases">
        <authorList>
            <person name="Webb A."/>
        </authorList>
    </citation>
    <scope>NUCLEOTIDE SEQUENCE</scope>
    <source>
        <strain evidence="20">Pf2</strain>
    </source>
</reference>
<dbReference type="AlphaFoldDB" id="A0AAV0T3J4"/>
<evidence type="ECO:0000256" key="15">
    <source>
        <dbReference type="ARBA" id="ARBA00023172"/>
    </source>
</evidence>
<keyword evidence="4" id="KW-0540">Nuclease</keyword>
<keyword evidence="7" id="KW-0255">Endonuclease</keyword>
<dbReference type="GO" id="GO:0003887">
    <property type="term" value="F:DNA-directed DNA polymerase activity"/>
    <property type="evidence" value="ECO:0007669"/>
    <property type="project" value="UniProtKB-KW"/>
</dbReference>
<evidence type="ECO:0000256" key="5">
    <source>
        <dbReference type="ARBA" id="ARBA00022723"/>
    </source>
</evidence>
<dbReference type="PANTHER" id="PTHR42648">
    <property type="entry name" value="TRANSPOSASE, PUTATIVE-RELATED"/>
    <property type="match status" value="1"/>
</dbReference>
<dbReference type="InterPro" id="IPR057670">
    <property type="entry name" value="SH3_retrovirus"/>
</dbReference>
<dbReference type="InterPro" id="IPR012337">
    <property type="entry name" value="RNaseH-like_sf"/>
</dbReference>
<evidence type="ECO:0000313" key="20">
    <source>
        <dbReference type="EMBL" id="CAI5714039.1"/>
    </source>
</evidence>
<accession>A0AAV0T3J4</accession>
<dbReference type="PROSITE" id="PS50158">
    <property type="entry name" value="ZF_CCHC"/>
    <property type="match status" value="1"/>
</dbReference>
<dbReference type="GO" id="GO:0005524">
    <property type="term" value="F:ATP binding"/>
    <property type="evidence" value="ECO:0007669"/>
    <property type="project" value="UniProtKB-KW"/>
</dbReference>
<keyword evidence="16" id="KW-0862">Zinc</keyword>
<dbReference type="Pfam" id="PF14223">
    <property type="entry name" value="Retrotran_gag_2"/>
    <property type="match status" value="1"/>
</dbReference>